<dbReference type="AlphaFoldDB" id="A0A0F9WHH1"/>
<accession>A0A0F9WHH1</accession>
<sequence>MKSKPPERNLTPQGVKIKAGRLLTDCLRDIGGEAHDMPDSKGELVSKVQFLARLCWDKATGYTEKHVKDDGTMVEINHGSDKAFISMIWERLEGKVAPVVKDGDKKAKVADKIAEQSMRRANRLAE</sequence>
<name>A0A0F9WHH1_9ZZZZ</name>
<reference evidence="1" key="1">
    <citation type="journal article" date="2015" name="Nature">
        <title>Complex archaea that bridge the gap between prokaryotes and eukaryotes.</title>
        <authorList>
            <person name="Spang A."/>
            <person name="Saw J.H."/>
            <person name="Jorgensen S.L."/>
            <person name="Zaremba-Niedzwiedzka K."/>
            <person name="Martijn J."/>
            <person name="Lind A.E."/>
            <person name="van Eijk R."/>
            <person name="Schleper C."/>
            <person name="Guy L."/>
            <person name="Ettema T.J."/>
        </authorList>
    </citation>
    <scope>NUCLEOTIDE SEQUENCE</scope>
</reference>
<proteinExistence type="predicted"/>
<evidence type="ECO:0000313" key="1">
    <source>
        <dbReference type="EMBL" id="KKN77828.1"/>
    </source>
</evidence>
<gene>
    <name evidence="1" type="ORF">LCGC14_0355650</name>
</gene>
<organism evidence="1">
    <name type="scientific">marine sediment metagenome</name>
    <dbReference type="NCBI Taxonomy" id="412755"/>
    <lineage>
        <taxon>unclassified sequences</taxon>
        <taxon>metagenomes</taxon>
        <taxon>ecological metagenomes</taxon>
    </lineage>
</organism>
<protein>
    <submittedName>
        <fullName evidence="1">Uncharacterized protein</fullName>
    </submittedName>
</protein>
<dbReference type="EMBL" id="LAZR01000272">
    <property type="protein sequence ID" value="KKN77828.1"/>
    <property type="molecule type" value="Genomic_DNA"/>
</dbReference>
<comment type="caution">
    <text evidence="1">The sequence shown here is derived from an EMBL/GenBank/DDBJ whole genome shotgun (WGS) entry which is preliminary data.</text>
</comment>